<name>W2RIP0_CYPE1</name>
<evidence type="ECO:0000259" key="2">
    <source>
        <dbReference type="Pfam" id="PF25484"/>
    </source>
</evidence>
<dbReference type="InterPro" id="IPR057229">
    <property type="entry name" value="DUF7907"/>
</dbReference>
<dbReference type="OrthoDB" id="3518533at2759"/>
<dbReference type="Pfam" id="PF25484">
    <property type="entry name" value="DUF7907"/>
    <property type="match status" value="1"/>
</dbReference>
<proteinExistence type="predicted"/>
<dbReference type="eggNOG" id="ENOG502SSN8">
    <property type="taxonomic scope" value="Eukaryota"/>
</dbReference>
<evidence type="ECO:0000256" key="1">
    <source>
        <dbReference type="SAM" id="SignalP"/>
    </source>
</evidence>
<protein>
    <recommendedName>
        <fullName evidence="2">DUF7907 domain-containing protein</fullName>
    </recommendedName>
</protein>
<dbReference type="GeneID" id="19975952"/>
<feature type="domain" description="DUF7907" evidence="2">
    <location>
        <begin position="33"/>
        <end position="184"/>
    </location>
</feature>
<dbReference type="HOGENOM" id="CLU_133908_0_0_1"/>
<evidence type="ECO:0000313" key="4">
    <source>
        <dbReference type="Proteomes" id="UP000030752"/>
    </source>
</evidence>
<dbReference type="InParanoid" id="W2RIP0"/>
<feature type="signal peptide" evidence="1">
    <location>
        <begin position="1"/>
        <end position="20"/>
    </location>
</feature>
<dbReference type="AlphaFoldDB" id="W2RIP0"/>
<sequence length="186" mass="20230">MHLSAFIAASSIALFNLAQGSPLASRATTEPPAKYYLQTQLRGDSSKDDCGSAKGGLWLYSYHTGAGLGDAVLDSSKDTAMEAYYNKTDSQQYFTYEGNQIGGWPLAVQYGSYQSFLAVTISVASESDSAGYFFNSTGLQWNSTEFIGWLACDWWHGAPQLFAELDYSTGDLPKSCSRVDLLPVAY</sequence>
<accession>W2RIP0</accession>
<dbReference type="RefSeq" id="XP_008721154.1">
    <property type="nucleotide sequence ID" value="XM_008722932.1"/>
</dbReference>
<gene>
    <name evidence="3" type="ORF">HMPREF1541_08613</name>
</gene>
<organism evidence="3 4">
    <name type="scientific">Cyphellophora europaea (strain CBS 101466)</name>
    <name type="common">Phialophora europaea</name>
    <dbReference type="NCBI Taxonomy" id="1220924"/>
    <lineage>
        <taxon>Eukaryota</taxon>
        <taxon>Fungi</taxon>
        <taxon>Dikarya</taxon>
        <taxon>Ascomycota</taxon>
        <taxon>Pezizomycotina</taxon>
        <taxon>Eurotiomycetes</taxon>
        <taxon>Chaetothyriomycetidae</taxon>
        <taxon>Chaetothyriales</taxon>
        <taxon>Cyphellophoraceae</taxon>
        <taxon>Cyphellophora</taxon>
    </lineage>
</organism>
<dbReference type="Proteomes" id="UP000030752">
    <property type="component" value="Unassembled WGS sequence"/>
</dbReference>
<dbReference type="STRING" id="1220924.W2RIP0"/>
<reference evidence="3 4" key="1">
    <citation type="submission" date="2013-03" db="EMBL/GenBank/DDBJ databases">
        <title>The Genome Sequence of Phialophora europaea CBS 101466.</title>
        <authorList>
            <consortium name="The Broad Institute Genomics Platform"/>
            <person name="Cuomo C."/>
            <person name="de Hoog S."/>
            <person name="Gorbushina A."/>
            <person name="Walker B."/>
            <person name="Young S.K."/>
            <person name="Zeng Q."/>
            <person name="Gargeya S."/>
            <person name="Fitzgerald M."/>
            <person name="Haas B."/>
            <person name="Abouelleil A."/>
            <person name="Allen A.W."/>
            <person name="Alvarado L."/>
            <person name="Arachchi H.M."/>
            <person name="Berlin A.M."/>
            <person name="Chapman S.B."/>
            <person name="Gainer-Dewar J."/>
            <person name="Goldberg J."/>
            <person name="Griggs A."/>
            <person name="Gujja S."/>
            <person name="Hansen M."/>
            <person name="Howarth C."/>
            <person name="Imamovic A."/>
            <person name="Ireland A."/>
            <person name="Larimer J."/>
            <person name="McCowan C."/>
            <person name="Murphy C."/>
            <person name="Pearson M."/>
            <person name="Poon T.W."/>
            <person name="Priest M."/>
            <person name="Roberts A."/>
            <person name="Saif S."/>
            <person name="Shea T."/>
            <person name="Sisk P."/>
            <person name="Sykes S."/>
            <person name="Wortman J."/>
            <person name="Nusbaum C."/>
            <person name="Birren B."/>
        </authorList>
    </citation>
    <scope>NUCLEOTIDE SEQUENCE [LARGE SCALE GENOMIC DNA]</scope>
    <source>
        <strain evidence="3 4">CBS 101466</strain>
    </source>
</reference>
<dbReference type="VEuPathDB" id="FungiDB:HMPREF1541_08613"/>
<feature type="chain" id="PRO_5004823737" description="DUF7907 domain-containing protein" evidence="1">
    <location>
        <begin position="21"/>
        <end position="186"/>
    </location>
</feature>
<evidence type="ECO:0000313" key="3">
    <source>
        <dbReference type="EMBL" id="ETN36336.1"/>
    </source>
</evidence>
<keyword evidence="1" id="KW-0732">Signal</keyword>
<dbReference type="EMBL" id="KB822725">
    <property type="protein sequence ID" value="ETN36336.1"/>
    <property type="molecule type" value="Genomic_DNA"/>
</dbReference>
<keyword evidence="4" id="KW-1185">Reference proteome</keyword>